<feature type="active site" description="Nucleophile" evidence="1">
    <location>
        <position position="311"/>
    </location>
</feature>
<organism evidence="3 4">
    <name type="scientific">Sphaerosporella brunnea</name>
    <dbReference type="NCBI Taxonomy" id="1250544"/>
    <lineage>
        <taxon>Eukaryota</taxon>
        <taxon>Fungi</taxon>
        <taxon>Dikarya</taxon>
        <taxon>Ascomycota</taxon>
        <taxon>Pezizomycotina</taxon>
        <taxon>Pezizomycetes</taxon>
        <taxon>Pezizales</taxon>
        <taxon>Pyronemataceae</taxon>
        <taxon>Sphaerosporella</taxon>
    </lineage>
</organism>
<name>A0A5J5ERV8_9PEZI</name>
<dbReference type="OrthoDB" id="1081007at2759"/>
<keyword evidence="4" id="KW-1185">Reference proteome</keyword>
<feature type="binding site" evidence="2">
    <location>
        <begin position="329"/>
        <end position="331"/>
    </location>
    <ligand>
        <name>L-glutamate</name>
        <dbReference type="ChEBI" id="CHEBI:29985"/>
    </ligand>
</feature>
<dbReference type="Pfam" id="PF01019">
    <property type="entry name" value="G_glu_transpept"/>
    <property type="match status" value="1"/>
</dbReference>
<feature type="binding site" evidence="2">
    <location>
        <position position="404"/>
    </location>
    <ligand>
        <name>L-glutamate</name>
        <dbReference type="ChEBI" id="CHEBI:29985"/>
    </ligand>
</feature>
<dbReference type="GO" id="GO:0036374">
    <property type="term" value="F:glutathione hydrolase activity"/>
    <property type="evidence" value="ECO:0007669"/>
    <property type="project" value="InterPro"/>
</dbReference>
<evidence type="ECO:0000256" key="2">
    <source>
        <dbReference type="PIRSR" id="PIRSR600101-2"/>
    </source>
</evidence>
<dbReference type="InParanoid" id="A0A5J5ERV8"/>
<dbReference type="GO" id="GO:0005886">
    <property type="term" value="C:plasma membrane"/>
    <property type="evidence" value="ECO:0007669"/>
    <property type="project" value="TreeGrafter"/>
</dbReference>
<evidence type="ECO:0000256" key="1">
    <source>
        <dbReference type="PIRSR" id="PIRSR600101-1"/>
    </source>
</evidence>
<dbReference type="InterPro" id="IPR043138">
    <property type="entry name" value="GGT_lsub"/>
</dbReference>
<dbReference type="GO" id="GO:0006751">
    <property type="term" value="P:glutathione catabolic process"/>
    <property type="evidence" value="ECO:0007669"/>
    <property type="project" value="InterPro"/>
</dbReference>
<feature type="binding site" evidence="2">
    <location>
        <position position="353"/>
    </location>
    <ligand>
        <name>L-glutamate</name>
        <dbReference type="ChEBI" id="CHEBI:29985"/>
    </ligand>
</feature>
<evidence type="ECO:0000313" key="4">
    <source>
        <dbReference type="Proteomes" id="UP000326924"/>
    </source>
</evidence>
<evidence type="ECO:0000313" key="3">
    <source>
        <dbReference type="EMBL" id="KAA8901884.1"/>
    </source>
</evidence>
<gene>
    <name evidence="3" type="ORF">FN846DRAFT_956453</name>
</gene>
<sequence>MIATTLCVGTISHHHSGFGGGGFALVRLPNGTYDFIDFRESAPGLANETMFVNSTLPSPSLVGGLASGVPGELRGLEELHRRYAKLPWKTLFAPAINYAENGFTVNADISAAGNTTKYPFLLEYPWSIDWAPNGTRVPLGGTMYRKRFAKTLRAIAAEGADAFYRGPRAERIVAAVRKGSGVLTTKDLAEYKIRRRTVSKIEYKGYRLFAGSAPSSGAVALSALKIFEGWQEGTGLKLKTHRLVEGIKFAYGQRTQLGDPDFLEGVEKFQKEMVSAETAAANRAKIQPQVLVNASEYNPSGLENPVPAGGTSHIVTLDADGLAVSLTTTINTFFGSQIQVAEDGIIMNNEMDDFSTPGLSNFFGYLPNTNNYIKPHKRPLSSISPTIVETPDGEPFFIIGAGGGSMIITSVVQNVWNVLERGMDAHTAIAVPHLHDQLMPNLTSFETGYDEAIFEDMKLRGHNATWVASPPGLASAQGILQYRNGSLQAAAETRQHASGGSVWFP</sequence>
<dbReference type="AlphaFoldDB" id="A0A5J5ERV8"/>
<dbReference type="Gene3D" id="3.60.20.40">
    <property type="match status" value="1"/>
</dbReference>
<dbReference type="Proteomes" id="UP000326924">
    <property type="component" value="Unassembled WGS sequence"/>
</dbReference>
<dbReference type="InterPro" id="IPR000101">
    <property type="entry name" value="GGT_peptidase"/>
</dbReference>
<feature type="binding site" evidence="2">
    <location>
        <begin position="381"/>
        <end position="382"/>
    </location>
    <ligand>
        <name>L-glutamate</name>
        <dbReference type="ChEBI" id="CHEBI:29985"/>
    </ligand>
</feature>
<dbReference type="EMBL" id="VXIS01000140">
    <property type="protein sequence ID" value="KAA8901884.1"/>
    <property type="molecule type" value="Genomic_DNA"/>
</dbReference>
<reference evidence="3 4" key="1">
    <citation type="submission" date="2019-09" db="EMBL/GenBank/DDBJ databases">
        <title>Draft genome of the ectomycorrhizal ascomycete Sphaerosporella brunnea.</title>
        <authorList>
            <consortium name="DOE Joint Genome Institute"/>
            <person name="Benucci G.M."/>
            <person name="Marozzi G."/>
            <person name="Antonielli L."/>
            <person name="Sanchez S."/>
            <person name="Marco P."/>
            <person name="Wang X."/>
            <person name="Falini L.B."/>
            <person name="Barry K."/>
            <person name="Haridas S."/>
            <person name="Lipzen A."/>
            <person name="Labutti K."/>
            <person name="Grigoriev I.V."/>
            <person name="Murat C."/>
            <person name="Martin F."/>
            <person name="Albertini E."/>
            <person name="Donnini D."/>
            <person name="Bonito G."/>
        </authorList>
    </citation>
    <scope>NUCLEOTIDE SEQUENCE [LARGE SCALE GENOMIC DNA]</scope>
    <source>
        <strain evidence="3 4">Sb_GMNB300</strain>
    </source>
</reference>
<dbReference type="PANTHER" id="PTHR11686">
    <property type="entry name" value="GAMMA GLUTAMYL TRANSPEPTIDASE"/>
    <property type="match status" value="1"/>
</dbReference>
<comment type="caution">
    <text evidence="3">The sequence shown here is derived from an EMBL/GenBank/DDBJ whole genome shotgun (WGS) entry which is preliminary data.</text>
</comment>
<proteinExistence type="predicted"/>
<dbReference type="InterPro" id="IPR043137">
    <property type="entry name" value="GGT_ssub_C"/>
</dbReference>
<accession>A0A5J5ERV8</accession>
<protein>
    <submittedName>
        <fullName evidence="3">Gamma-glutamyltranspeptidase</fullName>
    </submittedName>
</protein>
<dbReference type="PANTHER" id="PTHR11686:SF62">
    <property type="entry name" value="GLUTATHIONE HYDROLASE"/>
    <property type="match status" value="1"/>
</dbReference>
<dbReference type="PRINTS" id="PR01210">
    <property type="entry name" value="GGTRANSPTASE"/>
</dbReference>
<dbReference type="SUPFAM" id="SSF56235">
    <property type="entry name" value="N-terminal nucleophile aminohydrolases (Ntn hydrolases)"/>
    <property type="match status" value="1"/>
</dbReference>
<dbReference type="InterPro" id="IPR029055">
    <property type="entry name" value="Ntn_hydrolases_N"/>
</dbReference>
<dbReference type="Gene3D" id="1.10.246.130">
    <property type="match status" value="1"/>
</dbReference>
<feature type="binding site" evidence="2">
    <location>
        <position position="39"/>
    </location>
    <ligand>
        <name>L-glutamate</name>
        <dbReference type="ChEBI" id="CHEBI:29985"/>
    </ligand>
</feature>